<evidence type="ECO:0000256" key="4">
    <source>
        <dbReference type="ARBA" id="ARBA00022679"/>
    </source>
</evidence>
<keyword evidence="7 10" id="KW-0067">ATP-binding</keyword>
<dbReference type="PANTHER" id="PTHR24356">
    <property type="entry name" value="SERINE/THREONINE-PROTEIN KINASE"/>
    <property type="match status" value="1"/>
</dbReference>
<dbReference type="Gene3D" id="3.30.200.20">
    <property type="entry name" value="Phosphorylase Kinase, domain 1"/>
    <property type="match status" value="2"/>
</dbReference>
<dbReference type="PROSITE" id="PS51186">
    <property type="entry name" value="GNAT"/>
    <property type="match status" value="1"/>
</dbReference>
<reference evidence="15 16" key="2">
    <citation type="submission" date="2015-05" db="EMBL/GenBank/DDBJ databases">
        <authorList>
            <person name="Morales-Cruz A."/>
            <person name="Amrine K.C."/>
            <person name="Cantu D."/>
        </authorList>
    </citation>
    <scope>NUCLEOTIDE SEQUENCE [LARGE SCALE GENOMIC DNA]</scope>
    <source>
        <strain evidence="15">UCRPC4</strain>
    </source>
</reference>
<dbReference type="AlphaFoldDB" id="A0A0G2DVV2"/>
<feature type="region of interest" description="Disordered" evidence="11">
    <location>
        <begin position="200"/>
        <end position="282"/>
    </location>
</feature>
<keyword evidence="4" id="KW-0808">Transferase</keyword>
<dbReference type="SMART" id="SM00133">
    <property type="entry name" value="S_TK_X"/>
    <property type="match status" value="1"/>
</dbReference>
<dbReference type="PROSITE" id="PS00107">
    <property type="entry name" value="PROTEIN_KINASE_ATP"/>
    <property type="match status" value="1"/>
</dbReference>
<dbReference type="InterPro" id="IPR011009">
    <property type="entry name" value="Kinase-like_dom_sf"/>
</dbReference>
<evidence type="ECO:0000313" key="16">
    <source>
        <dbReference type="Proteomes" id="UP000053317"/>
    </source>
</evidence>
<dbReference type="PROSITE" id="PS00108">
    <property type="entry name" value="PROTEIN_KINASE_ST"/>
    <property type="match status" value="1"/>
</dbReference>
<dbReference type="InterPro" id="IPR008271">
    <property type="entry name" value="Ser/Thr_kinase_AS"/>
</dbReference>
<evidence type="ECO:0000256" key="11">
    <source>
        <dbReference type="SAM" id="MobiDB-lite"/>
    </source>
</evidence>
<evidence type="ECO:0000256" key="5">
    <source>
        <dbReference type="ARBA" id="ARBA00022741"/>
    </source>
</evidence>
<dbReference type="CDD" id="cd04301">
    <property type="entry name" value="NAT_SF"/>
    <property type="match status" value="1"/>
</dbReference>
<evidence type="ECO:0000259" key="12">
    <source>
        <dbReference type="PROSITE" id="PS50011"/>
    </source>
</evidence>
<dbReference type="FunFam" id="1.10.510.10:FF:000319">
    <property type="entry name" value="Non-specific serine/threonine protein kinase"/>
    <property type="match status" value="1"/>
</dbReference>
<feature type="domain" description="AGC-kinase C-terminal" evidence="14">
    <location>
        <begin position="748"/>
        <end position="827"/>
    </location>
</feature>
<dbReference type="GO" id="GO:0004674">
    <property type="term" value="F:protein serine/threonine kinase activity"/>
    <property type="evidence" value="ECO:0007669"/>
    <property type="project" value="UniProtKB-KW"/>
</dbReference>
<keyword evidence="16" id="KW-1185">Reference proteome</keyword>
<keyword evidence="5 10" id="KW-0547">Nucleotide-binding</keyword>
<evidence type="ECO:0000313" key="15">
    <source>
        <dbReference type="EMBL" id="KKY14296.1"/>
    </source>
</evidence>
<keyword evidence="2" id="KW-0723">Serine/threonine-protein kinase</keyword>
<dbReference type="InterPro" id="IPR000182">
    <property type="entry name" value="GNAT_dom"/>
</dbReference>
<dbReference type="GO" id="GO:0106310">
    <property type="term" value="F:protein serine kinase activity"/>
    <property type="evidence" value="ECO:0007669"/>
    <property type="project" value="RHEA"/>
</dbReference>
<dbReference type="GO" id="GO:0016747">
    <property type="term" value="F:acyltransferase activity, transferring groups other than amino-acyl groups"/>
    <property type="evidence" value="ECO:0007669"/>
    <property type="project" value="InterPro"/>
</dbReference>
<dbReference type="EC" id="2.7.11.1" evidence="1"/>
<dbReference type="CDD" id="cd21776">
    <property type="entry name" value="MobB_Sid2p-like"/>
    <property type="match status" value="1"/>
</dbReference>
<comment type="catalytic activity">
    <reaction evidence="8">
        <text>L-threonyl-[protein] + ATP = O-phospho-L-threonyl-[protein] + ADP + H(+)</text>
        <dbReference type="Rhea" id="RHEA:46608"/>
        <dbReference type="Rhea" id="RHEA-COMP:11060"/>
        <dbReference type="Rhea" id="RHEA-COMP:11605"/>
        <dbReference type="ChEBI" id="CHEBI:15378"/>
        <dbReference type="ChEBI" id="CHEBI:30013"/>
        <dbReference type="ChEBI" id="CHEBI:30616"/>
        <dbReference type="ChEBI" id="CHEBI:61977"/>
        <dbReference type="ChEBI" id="CHEBI:456216"/>
        <dbReference type="EC" id="2.7.11.1"/>
    </reaction>
</comment>
<evidence type="ECO:0000256" key="9">
    <source>
        <dbReference type="ARBA" id="ARBA00048679"/>
    </source>
</evidence>
<dbReference type="FunFam" id="3.30.200.20:FF:000109">
    <property type="entry name" value="Non-specific serine/threonine protein kinase"/>
    <property type="match status" value="1"/>
</dbReference>
<dbReference type="Pfam" id="PF00583">
    <property type="entry name" value="Acetyltransf_1"/>
    <property type="match status" value="1"/>
</dbReference>
<evidence type="ECO:0000256" key="1">
    <source>
        <dbReference type="ARBA" id="ARBA00012513"/>
    </source>
</evidence>
<evidence type="ECO:0000259" key="14">
    <source>
        <dbReference type="PROSITE" id="PS51285"/>
    </source>
</evidence>
<dbReference type="InterPro" id="IPR017892">
    <property type="entry name" value="Pkinase_C"/>
</dbReference>
<dbReference type="InterPro" id="IPR000961">
    <property type="entry name" value="AGC-kinase_C"/>
</dbReference>
<evidence type="ECO:0000256" key="3">
    <source>
        <dbReference type="ARBA" id="ARBA00022553"/>
    </source>
</evidence>
<dbReference type="EMBL" id="LCWF01000232">
    <property type="protein sequence ID" value="KKY14296.1"/>
    <property type="molecule type" value="Genomic_DNA"/>
</dbReference>
<dbReference type="PROSITE" id="PS51285">
    <property type="entry name" value="AGC_KINASE_CTER"/>
    <property type="match status" value="1"/>
</dbReference>
<dbReference type="InterPro" id="IPR017441">
    <property type="entry name" value="Protein_kinase_ATP_BS"/>
</dbReference>
<evidence type="ECO:0000259" key="13">
    <source>
        <dbReference type="PROSITE" id="PS51186"/>
    </source>
</evidence>
<dbReference type="FunFam" id="1.10.510.10:FF:000141">
    <property type="entry name" value="Non-specific serine/threonine protein kinase"/>
    <property type="match status" value="1"/>
</dbReference>
<dbReference type="Gene3D" id="1.10.510.10">
    <property type="entry name" value="Transferase(Phosphotransferase) domain 1"/>
    <property type="match status" value="2"/>
</dbReference>
<evidence type="ECO:0000256" key="2">
    <source>
        <dbReference type="ARBA" id="ARBA00022527"/>
    </source>
</evidence>
<dbReference type="GO" id="GO:0005524">
    <property type="term" value="F:ATP binding"/>
    <property type="evidence" value="ECO:0007669"/>
    <property type="project" value="UniProtKB-UniRule"/>
</dbReference>
<keyword evidence="6 15" id="KW-0418">Kinase</keyword>
<proteinExistence type="predicted"/>
<name>A0A0G2DVV2_PHACM</name>
<comment type="catalytic activity">
    <reaction evidence="9">
        <text>L-seryl-[protein] + ATP = O-phospho-L-seryl-[protein] + ADP + H(+)</text>
        <dbReference type="Rhea" id="RHEA:17989"/>
        <dbReference type="Rhea" id="RHEA-COMP:9863"/>
        <dbReference type="Rhea" id="RHEA-COMP:11604"/>
        <dbReference type="ChEBI" id="CHEBI:15378"/>
        <dbReference type="ChEBI" id="CHEBI:29999"/>
        <dbReference type="ChEBI" id="CHEBI:30616"/>
        <dbReference type="ChEBI" id="CHEBI:83421"/>
        <dbReference type="ChEBI" id="CHEBI:456216"/>
        <dbReference type="EC" id="2.7.11.1"/>
    </reaction>
</comment>
<gene>
    <name evidence="15" type="ORF">UCRPC4_g06804</name>
</gene>
<evidence type="ECO:0000256" key="6">
    <source>
        <dbReference type="ARBA" id="ARBA00022777"/>
    </source>
</evidence>
<dbReference type="CDD" id="cd05600">
    <property type="entry name" value="STKc_Sid2p_like"/>
    <property type="match status" value="1"/>
</dbReference>
<dbReference type="InterPro" id="IPR016181">
    <property type="entry name" value="Acyl_CoA_acyltransferase"/>
</dbReference>
<dbReference type="OrthoDB" id="18472at2759"/>
<dbReference type="Pfam" id="PF00069">
    <property type="entry name" value="Pkinase"/>
    <property type="match status" value="2"/>
</dbReference>
<feature type="domain" description="N-acetyltransferase" evidence="13">
    <location>
        <begin position="67"/>
        <end position="254"/>
    </location>
</feature>
<dbReference type="GO" id="GO:0035556">
    <property type="term" value="P:intracellular signal transduction"/>
    <property type="evidence" value="ECO:0007669"/>
    <property type="project" value="TreeGrafter"/>
</dbReference>
<dbReference type="Pfam" id="PF00433">
    <property type="entry name" value="Pkinase_C"/>
    <property type="match status" value="1"/>
</dbReference>
<dbReference type="Proteomes" id="UP000053317">
    <property type="component" value="Unassembled WGS sequence"/>
</dbReference>
<dbReference type="PROSITE" id="PS50011">
    <property type="entry name" value="PROTEIN_KINASE_DOM"/>
    <property type="match status" value="1"/>
</dbReference>
<evidence type="ECO:0000256" key="7">
    <source>
        <dbReference type="ARBA" id="ARBA00022840"/>
    </source>
</evidence>
<feature type="binding site" evidence="10">
    <location>
        <position position="472"/>
    </location>
    <ligand>
        <name>ATP</name>
        <dbReference type="ChEBI" id="CHEBI:30616"/>
    </ligand>
</feature>
<feature type="domain" description="Protein kinase" evidence="12">
    <location>
        <begin position="443"/>
        <end position="747"/>
    </location>
</feature>
<accession>A0A0G2DVV2</accession>
<dbReference type="SUPFAM" id="SSF55729">
    <property type="entry name" value="Acyl-CoA N-acyltransferases (Nat)"/>
    <property type="match status" value="1"/>
</dbReference>
<dbReference type="PANTHER" id="PTHR24356:SF417">
    <property type="entry name" value="CELL CYCLE PROTEIN KINASE DBF2-RELATED"/>
    <property type="match status" value="1"/>
</dbReference>
<dbReference type="InterPro" id="IPR000719">
    <property type="entry name" value="Prot_kinase_dom"/>
</dbReference>
<keyword evidence="3" id="KW-0597">Phosphoprotein</keyword>
<evidence type="ECO:0000256" key="8">
    <source>
        <dbReference type="ARBA" id="ARBA00047899"/>
    </source>
</evidence>
<protein>
    <recommendedName>
        <fullName evidence="1">non-specific serine/threonine protein kinase</fullName>
        <ecNumber evidence="1">2.7.11.1</ecNumber>
    </recommendedName>
</protein>
<organism evidence="15 16">
    <name type="scientific">Phaeomoniella chlamydospora</name>
    <name type="common">Phaeoacremonium chlamydosporum</name>
    <dbReference type="NCBI Taxonomy" id="158046"/>
    <lineage>
        <taxon>Eukaryota</taxon>
        <taxon>Fungi</taxon>
        <taxon>Dikarya</taxon>
        <taxon>Ascomycota</taxon>
        <taxon>Pezizomycotina</taxon>
        <taxon>Eurotiomycetes</taxon>
        <taxon>Chaetothyriomycetidae</taxon>
        <taxon>Phaeomoniellales</taxon>
        <taxon>Phaeomoniellaceae</taxon>
        <taxon>Phaeomoniella</taxon>
    </lineage>
</organism>
<evidence type="ECO:0000256" key="10">
    <source>
        <dbReference type="PROSITE-ProRule" id="PRU10141"/>
    </source>
</evidence>
<dbReference type="InterPro" id="IPR050236">
    <property type="entry name" value="Ser_Thr_kinase_AGC"/>
</dbReference>
<feature type="region of interest" description="Disordered" evidence="11">
    <location>
        <begin position="294"/>
        <end position="326"/>
    </location>
</feature>
<comment type="caution">
    <text evidence="15">The sequence shown here is derived from an EMBL/GenBank/DDBJ whole genome shotgun (WGS) entry which is preliminary data.</text>
</comment>
<dbReference type="SMART" id="SM00220">
    <property type="entry name" value="S_TKc"/>
    <property type="match status" value="1"/>
</dbReference>
<sequence>MSHPSTPVRGYTRAGSISAPGVNGDNLLTPVSPVAAQANGFTAIDSLPLFPAPLISPEVKASLPDGYTIRPLRRSDYNSGFLNVLRVLTTVGDISLQAWNDRYDFMASRNDTYYILVICDESEEVVGTGAVIVERKFIHGLGLIGHIEDIAVAKNQQGKKLGLRIIQALDYVAKSVGCYKNHGLARDVYTLDRVVGDKRDLKMPMPPPLLHTRSGNELYERPQTPTQNGFTSPVQTPQGSPSKNHMPPGANDLPNVFDNAMKLTPTSPMRQGPGSPGKQGLRLADDNIARDPFNDSVIQNEAPGSPTRKSNKENTPPDGSRFGKEMGLHQNPAAISRQEQYHSTDSRKTQTQLRGFTAEELEKLQTPKIKRLANVTQLYFLDYYFDLLSYVHNRQTREAAFKASFPAPPTTPAEEYEPALQKYLGRERANLRKRRTRLRHGDFQILTQVGQGGYGQVFLAQKKDTREVCALKVMSKKLLFKLDEIRHILTERDILTAAKSEWLVKLLYAFQDQSQIYLAMEYVPGGDFRTLLNNTGVLHNRHARFYIAEMFACVDSLHNLGYIHRDLKPENFLIDATGHVKLTDFGLAAGMLSPLKIESMRIKLEEVGNTPVPFGRTPVEDRSVAERRQGYRSLRRQDVNYAKSIVGSPDYMAPEVLKGDEYDFTVDYWSLGCMLFEALAGYPPFAGATVDETWQNLKRWQRVLRKPQYDDPNYFLSKRTWDLITRLVAAKEQRFRNIQEIHKHEYFAEVDFNGLREQKAPFVPELDSETDAGYFDDFTSEADMAKYKEVHDKQKALEEMAERDEKMGKGLFVGFTFRHRKPNIDADGKTASPRKAIATDGSFGTIF</sequence>
<dbReference type="Gene3D" id="3.40.630.30">
    <property type="match status" value="1"/>
</dbReference>
<dbReference type="SUPFAM" id="SSF56112">
    <property type="entry name" value="Protein kinase-like (PK-like)"/>
    <property type="match status" value="1"/>
</dbReference>
<dbReference type="GO" id="GO:0005816">
    <property type="term" value="C:spindle pole body"/>
    <property type="evidence" value="ECO:0007669"/>
    <property type="project" value="UniProtKB-ARBA"/>
</dbReference>
<reference evidence="15 16" key="1">
    <citation type="submission" date="2015-05" db="EMBL/GenBank/DDBJ databases">
        <title>Distinctive expansion of gene families associated with plant cell wall degradation and secondary metabolism in the genomes of grapevine trunk pathogens.</title>
        <authorList>
            <person name="Lawrence D.P."/>
            <person name="Travadon R."/>
            <person name="Rolshausen P.E."/>
            <person name="Baumgartner K."/>
        </authorList>
    </citation>
    <scope>NUCLEOTIDE SEQUENCE [LARGE SCALE GENOMIC DNA]</scope>
    <source>
        <strain evidence="15">UCRPC4</strain>
    </source>
</reference>
<feature type="compositionally biased region" description="Polar residues" evidence="11">
    <location>
        <begin position="223"/>
        <end position="243"/>
    </location>
</feature>